<evidence type="ECO:0000259" key="7">
    <source>
        <dbReference type="SMART" id="SM00905"/>
    </source>
</evidence>
<dbReference type="UniPathway" id="UPA00077">
    <property type="reaction ID" value="UER00154"/>
</dbReference>
<comment type="function">
    <text evidence="6">Catalyzes the conversion of 7,8-dihydroneopterin to 6-hydroxymethyl-7,8-dihydropterin.</text>
</comment>
<dbReference type="AlphaFoldDB" id="A0A347ZTT8"/>
<dbReference type="GO" id="GO:0046656">
    <property type="term" value="P:folic acid biosynthetic process"/>
    <property type="evidence" value="ECO:0007669"/>
    <property type="project" value="UniProtKB-UniRule"/>
</dbReference>
<dbReference type="Pfam" id="PF02152">
    <property type="entry name" value="FolB"/>
    <property type="match status" value="1"/>
</dbReference>
<comment type="caution">
    <text evidence="8">The sequence shown here is derived from an EMBL/GenBank/DDBJ whole genome shotgun (WGS) entry which is preliminary data.</text>
</comment>
<keyword evidence="9" id="KW-1185">Reference proteome</keyword>
<dbReference type="GO" id="GO:0046654">
    <property type="term" value="P:tetrahydrofolate biosynthetic process"/>
    <property type="evidence" value="ECO:0007669"/>
    <property type="project" value="UniProtKB-UniRule"/>
</dbReference>
<dbReference type="NCBIfam" id="TIGR00526">
    <property type="entry name" value="folB_dom"/>
    <property type="match status" value="1"/>
</dbReference>
<comment type="catalytic activity">
    <reaction evidence="1 6">
        <text>7,8-dihydroneopterin = 6-hydroxymethyl-7,8-dihydropterin + glycolaldehyde</text>
        <dbReference type="Rhea" id="RHEA:10540"/>
        <dbReference type="ChEBI" id="CHEBI:17001"/>
        <dbReference type="ChEBI" id="CHEBI:17071"/>
        <dbReference type="ChEBI" id="CHEBI:44841"/>
        <dbReference type="EC" id="4.1.2.25"/>
    </reaction>
</comment>
<evidence type="ECO:0000313" key="9">
    <source>
        <dbReference type="Proteomes" id="UP000256388"/>
    </source>
</evidence>
<accession>A0A347ZTT8</accession>
<dbReference type="PANTHER" id="PTHR42844">
    <property type="entry name" value="DIHYDRONEOPTERIN ALDOLASE 1-RELATED"/>
    <property type="match status" value="1"/>
</dbReference>
<keyword evidence="4 6" id="KW-0289">Folate biosynthesis</keyword>
<dbReference type="NCBIfam" id="TIGR00525">
    <property type="entry name" value="folB"/>
    <property type="match status" value="1"/>
</dbReference>
<dbReference type="InterPro" id="IPR006157">
    <property type="entry name" value="FolB_dom"/>
</dbReference>
<dbReference type="GO" id="GO:0004150">
    <property type="term" value="F:dihydroneopterin aldolase activity"/>
    <property type="evidence" value="ECO:0007669"/>
    <property type="project" value="UniProtKB-UniRule"/>
</dbReference>
<dbReference type="Gene3D" id="3.30.1130.10">
    <property type="match status" value="1"/>
</dbReference>
<protein>
    <recommendedName>
        <fullName evidence="6">7,8-dihydroneopterin aldolase</fullName>
        <ecNumber evidence="6">4.1.2.25</ecNumber>
    </recommendedName>
</protein>
<dbReference type="PANTHER" id="PTHR42844:SF1">
    <property type="entry name" value="DIHYDRONEOPTERIN ALDOLASE 1-RELATED"/>
    <property type="match status" value="1"/>
</dbReference>
<dbReference type="RefSeq" id="WP_116223864.1">
    <property type="nucleotide sequence ID" value="NZ_AP018437.1"/>
</dbReference>
<dbReference type="EMBL" id="QUMS01000001">
    <property type="protein sequence ID" value="REG10700.1"/>
    <property type="molecule type" value="Genomic_DNA"/>
</dbReference>
<dbReference type="InterPro" id="IPR043133">
    <property type="entry name" value="GTP-CH-I_C/QueF"/>
</dbReference>
<comment type="similarity">
    <text evidence="3 6">Belongs to the DHNA family.</text>
</comment>
<dbReference type="InterPro" id="IPR006156">
    <property type="entry name" value="Dihydroneopterin_aldolase"/>
</dbReference>
<evidence type="ECO:0000256" key="1">
    <source>
        <dbReference type="ARBA" id="ARBA00001353"/>
    </source>
</evidence>
<evidence type="ECO:0000256" key="5">
    <source>
        <dbReference type="ARBA" id="ARBA00023239"/>
    </source>
</evidence>
<keyword evidence="5 6" id="KW-0456">Lyase</keyword>
<organism evidence="8 9">
    <name type="scientific">Pelolinea submarina</name>
    <dbReference type="NCBI Taxonomy" id="913107"/>
    <lineage>
        <taxon>Bacteria</taxon>
        <taxon>Bacillati</taxon>
        <taxon>Chloroflexota</taxon>
        <taxon>Anaerolineae</taxon>
        <taxon>Anaerolineales</taxon>
        <taxon>Anaerolineaceae</taxon>
        <taxon>Pelolinea</taxon>
    </lineage>
</organism>
<dbReference type="SUPFAM" id="SSF55620">
    <property type="entry name" value="Tetrahydrobiopterin biosynthesis enzymes-like"/>
    <property type="match status" value="1"/>
</dbReference>
<dbReference type="GO" id="GO:0005737">
    <property type="term" value="C:cytoplasm"/>
    <property type="evidence" value="ECO:0007669"/>
    <property type="project" value="TreeGrafter"/>
</dbReference>
<dbReference type="OrthoDB" id="9808041at2"/>
<feature type="domain" description="Dihydroneopterin aldolase/epimerase" evidence="7">
    <location>
        <begin position="4"/>
        <end position="114"/>
    </location>
</feature>
<dbReference type="EC" id="4.1.2.25" evidence="6"/>
<evidence type="ECO:0000256" key="4">
    <source>
        <dbReference type="ARBA" id="ARBA00022909"/>
    </source>
</evidence>
<reference evidence="8 9" key="1">
    <citation type="submission" date="2018-08" db="EMBL/GenBank/DDBJ databases">
        <title>Genomic Encyclopedia of Type Strains, Phase IV (KMG-IV): sequencing the most valuable type-strain genomes for metagenomic binning, comparative biology and taxonomic classification.</title>
        <authorList>
            <person name="Goeker M."/>
        </authorList>
    </citation>
    <scope>NUCLEOTIDE SEQUENCE [LARGE SCALE GENOMIC DNA]</scope>
    <source>
        <strain evidence="8 9">DSM 23923</strain>
    </source>
</reference>
<proteinExistence type="inferred from homology"/>
<evidence type="ECO:0000256" key="3">
    <source>
        <dbReference type="ARBA" id="ARBA00005708"/>
    </source>
</evidence>
<evidence type="ECO:0000256" key="2">
    <source>
        <dbReference type="ARBA" id="ARBA00005013"/>
    </source>
</evidence>
<dbReference type="Proteomes" id="UP000256388">
    <property type="component" value="Unassembled WGS sequence"/>
</dbReference>
<sequence length="120" mass="13299">MDKIFIEDLLIRGVIGVSERERASKQDIVVSVVMYANIRKGAETDDIQYCVNYRTVAKAIIAHVESTARYTVEALANDIAAICLDMPGVEKVEVKVEKPGAVRFSRSVGVEITREKQDGK</sequence>
<comment type="pathway">
    <text evidence="2 6">Cofactor biosynthesis; tetrahydrofolate biosynthesis; 2-amino-4-hydroxy-6-hydroxymethyl-7,8-dihydropteridine diphosphate from 7,8-dihydroneopterin triphosphate: step 3/4.</text>
</comment>
<gene>
    <name evidence="8" type="ORF">DFR64_0560</name>
</gene>
<evidence type="ECO:0000313" key="8">
    <source>
        <dbReference type="EMBL" id="REG10700.1"/>
    </source>
</evidence>
<dbReference type="SMART" id="SM00905">
    <property type="entry name" value="FolB"/>
    <property type="match status" value="1"/>
</dbReference>
<name>A0A347ZTT8_9CHLR</name>
<evidence type="ECO:0000256" key="6">
    <source>
        <dbReference type="RuleBase" id="RU362079"/>
    </source>
</evidence>